<keyword evidence="2 5" id="KW-0645">Protease</keyword>
<comment type="similarity">
    <text evidence="1 5">Belongs to the peptidase S41A family.</text>
</comment>
<dbReference type="CDD" id="cd06782">
    <property type="entry name" value="cpPDZ_CPP-like"/>
    <property type="match status" value="1"/>
</dbReference>
<feature type="domain" description="PDZ" evidence="6">
    <location>
        <begin position="117"/>
        <end position="197"/>
    </location>
</feature>
<dbReference type="GO" id="GO:0004175">
    <property type="term" value="F:endopeptidase activity"/>
    <property type="evidence" value="ECO:0007669"/>
    <property type="project" value="TreeGrafter"/>
</dbReference>
<dbReference type="Gene3D" id="3.30.750.44">
    <property type="match status" value="1"/>
</dbReference>
<evidence type="ECO:0000259" key="6">
    <source>
        <dbReference type="PROSITE" id="PS50106"/>
    </source>
</evidence>
<dbReference type="Gene3D" id="3.90.226.10">
    <property type="entry name" value="2-enoyl-CoA Hydratase, Chain A, domain 1"/>
    <property type="match status" value="1"/>
</dbReference>
<proteinExistence type="inferred from homology"/>
<gene>
    <name evidence="7" type="ORF">COT54_03725</name>
</gene>
<sequence length="417" mass="45408">MAKVSLKIIRNFFLSLSVFVLVFAGGYETAKIRLGKETSSVVNRFVGNPSTGAVNGADFSRFWEVWQRLEKSYVDPGKIDYAKMTWGAMEGLSQSLDDPYTQYLPPKENKQATEDLNGSFYGVGIELGYKDNTLAVVAPITGSPAEKVGVKASDLILHIKDEAKKVDIDTRGMTLPTAVTYIRGEKGTAVILTLYREGGEKSFEQTIVRDEIVVPSVELKFIEKNGKKVAHLELHKFGGRTDREWLAKVSEIVAIHPAGVVLDLRNNPGGYLDGAVFVTSEFLSSGVVVKQEGRNSSETYNVDRRGSLTTIPLVVLVNKGSASASEITAGALQDNKRAEIIGEQSFGKGTVQEVQDLSDGSSLHVTVAKWVLPSGRWIGKEGITPDIKVEDLPAQAGNLETKDVDEQLDKAVETVLK</sequence>
<dbReference type="PROSITE" id="PS50106">
    <property type="entry name" value="PDZ"/>
    <property type="match status" value="1"/>
</dbReference>
<evidence type="ECO:0000313" key="8">
    <source>
        <dbReference type="Proteomes" id="UP000229574"/>
    </source>
</evidence>
<dbReference type="SMART" id="SM00245">
    <property type="entry name" value="TSPc"/>
    <property type="match status" value="1"/>
</dbReference>
<reference evidence="8" key="1">
    <citation type="submission" date="2017-09" db="EMBL/GenBank/DDBJ databases">
        <title>Depth-based differentiation of microbial function through sediment-hosted aquifers and enrichment of novel symbionts in the deep terrestrial subsurface.</title>
        <authorList>
            <person name="Probst A.J."/>
            <person name="Ladd B."/>
            <person name="Jarett J.K."/>
            <person name="Geller-Mcgrath D.E."/>
            <person name="Sieber C.M.K."/>
            <person name="Emerson J.B."/>
            <person name="Anantharaman K."/>
            <person name="Thomas B.C."/>
            <person name="Malmstrom R."/>
            <person name="Stieglmeier M."/>
            <person name="Klingl A."/>
            <person name="Woyke T."/>
            <person name="Ryan C.M."/>
            <person name="Banfield J.F."/>
        </authorList>
    </citation>
    <scope>NUCLEOTIDE SEQUENCE [LARGE SCALE GENOMIC DNA]</scope>
</reference>
<comment type="caution">
    <text evidence="7">The sequence shown here is derived from an EMBL/GenBank/DDBJ whole genome shotgun (WGS) entry which is preliminary data.</text>
</comment>
<dbReference type="AlphaFoldDB" id="A0A2H0X096"/>
<dbReference type="GO" id="GO:0006508">
    <property type="term" value="P:proteolysis"/>
    <property type="evidence" value="ECO:0007669"/>
    <property type="project" value="UniProtKB-KW"/>
</dbReference>
<accession>A0A2H0X096</accession>
<evidence type="ECO:0000256" key="3">
    <source>
        <dbReference type="ARBA" id="ARBA00022801"/>
    </source>
</evidence>
<dbReference type="InterPro" id="IPR004447">
    <property type="entry name" value="Peptidase_S41A"/>
</dbReference>
<dbReference type="InterPro" id="IPR005151">
    <property type="entry name" value="Tail-specific_protease"/>
</dbReference>
<dbReference type="CDD" id="cd07560">
    <property type="entry name" value="Peptidase_S41_CPP"/>
    <property type="match status" value="1"/>
</dbReference>
<dbReference type="EMBL" id="PEYY01000135">
    <property type="protein sequence ID" value="PIS17618.1"/>
    <property type="molecule type" value="Genomic_DNA"/>
</dbReference>
<dbReference type="InterPro" id="IPR036034">
    <property type="entry name" value="PDZ_sf"/>
</dbReference>
<evidence type="ECO:0000313" key="7">
    <source>
        <dbReference type="EMBL" id="PIS17618.1"/>
    </source>
</evidence>
<dbReference type="Pfam" id="PF03572">
    <property type="entry name" value="Peptidase_S41"/>
    <property type="match status" value="1"/>
</dbReference>
<evidence type="ECO:0000256" key="5">
    <source>
        <dbReference type="RuleBase" id="RU004404"/>
    </source>
</evidence>
<keyword evidence="3 5" id="KW-0378">Hydrolase</keyword>
<name>A0A2H0X096_9BACT</name>
<keyword evidence="4 5" id="KW-0720">Serine protease</keyword>
<protein>
    <submittedName>
        <fullName evidence="7">Peptidase S41</fullName>
    </submittedName>
</protein>
<dbReference type="Gene3D" id="2.30.42.10">
    <property type="match status" value="1"/>
</dbReference>
<dbReference type="NCBIfam" id="TIGR00225">
    <property type="entry name" value="prc"/>
    <property type="match status" value="1"/>
</dbReference>
<dbReference type="PANTHER" id="PTHR32060">
    <property type="entry name" value="TAIL-SPECIFIC PROTEASE"/>
    <property type="match status" value="1"/>
</dbReference>
<evidence type="ECO:0000256" key="1">
    <source>
        <dbReference type="ARBA" id="ARBA00009179"/>
    </source>
</evidence>
<dbReference type="SUPFAM" id="SSF50156">
    <property type="entry name" value="PDZ domain-like"/>
    <property type="match status" value="1"/>
</dbReference>
<dbReference type="Proteomes" id="UP000229574">
    <property type="component" value="Unassembled WGS sequence"/>
</dbReference>
<dbReference type="InterPro" id="IPR001478">
    <property type="entry name" value="PDZ"/>
</dbReference>
<dbReference type="SMART" id="SM00228">
    <property type="entry name" value="PDZ"/>
    <property type="match status" value="1"/>
</dbReference>
<dbReference type="PANTHER" id="PTHR32060:SF30">
    <property type="entry name" value="CARBOXY-TERMINAL PROCESSING PROTEASE CTPA"/>
    <property type="match status" value="1"/>
</dbReference>
<dbReference type="InterPro" id="IPR029045">
    <property type="entry name" value="ClpP/crotonase-like_dom_sf"/>
</dbReference>
<evidence type="ECO:0000256" key="2">
    <source>
        <dbReference type="ARBA" id="ARBA00022670"/>
    </source>
</evidence>
<dbReference type="GO" id="GO:0007165">
    <property type="term" value="P:signal transduction"/>
    <property type="evidence" value="ECO:0007669"/>
    <property type="project" value="TreeGrafter"/>
</dbReference>
<dbReference type="SUPFAM" id="SSF52096">
    <property type="entry name" value="ClpP/crotonase"/>
    <property type="match status" value="1"/>
</dbReference>
<dbReference type="GO" id="GO:0030288">
    <property type="term" value="C:outer membrane-bounded periplasmic space"/>
    <property type="evidence" value="ECO:0007669"/>
    <property type="project" value="TreeGrafter"/>
</dbReference>
<dbReference type="GO" id="GO:0008236">
    <property type="term" value="F:serine-type peptidase activity"/>
    <property type="evidence" value="ECO:0007669"/>
    <property type="project" value="UniProtKB-KW"/>
</dbReference>
<organism evidence="7 8">
    <name type="scientific">Candidatus Collierbacteria bacterium CG09_land_8_20_14_0_10_46_12</name>
    <dbReference type="NCBI Taxonomy" id="1974533"/>
    <lineage>
        <taxon>Bacteria</taxon>
        <taxon>Candidatus Collieribacteriota</taxon>
    </lineage>
</organism>
<evidence type="ECO:0000256" key="4">
    <source>
        <dbReference type="ARBA" id="ARBA00022825"/>
    </source>
</evidence>